<dbReference type="InterPro" id="IPR001841">
    <property type="entry name" value="Znf_RING"/>
</dbReference>
<comment type="subcellular location">
    <subcellularLocation>
        <location evidence="2">Membrane</location>
        <topology evidence="2">Single-pass membrane protein</topology>
    </subcellularLocation>
</comment>
<dbReference type="GO" id="GO:0016020">
    <property type="term" value="C:membrane"/>
    <property type="evidence" value="ECO:0007669"/>
    <property type="project" value="UniProtKB-SubCell"/>
</dbReference>
<dbReference type="Pfam" id="PF13639">
    <property type="entry name" value="zf-RING_2"/>
    <property type="match status" value="1"/>
</dbReference>
<evidence type="ECO:0000256" key="10">
    <source>
        <dbReference type="ARBA" id="ARBA00022833"/>
    </source>
</evidence>
<keyword evidence="7" id="KW-0479">Metal-binding</keyword>
<evidence type="ECO:0000313" key="19">
    <source>
        <dbReference type="Proteomes" id="UP000797356"/>
    </source>
</evidence>
<evidence type="ECO:0000256" key="9">
    <source>
        <dbReference type="ARBA" id="ARBA00022786"/>
    </source>
</evidence>
<dbReference type="FunFam" id="3.30.40.10:FF:000187">
    <property type="entry name" value="E3 ubiquitin-protein ligase ATL6"/>
    <property type="match status" value="1"/>
</dbReference>
<protein>
    <recommendedName>
        <fullName evidence="4">RING-type E3 ubiquitin transferase</fullName>
        <ecNumber evidence="4">2.3.2.27</ecNumber>
    </recommendedName>
</protein>
<dbReference type="GO" id="GO:0061630">
    <property type="term" value="F:ubiquitin protein ligase activity"/>
    <property type="evidence" value="ECO:0007669"/>
    <property type="project" value="UniProtKB-EC"/>
</dbReference>
<evidence type="ECO:0000259" key="17">
    <source>
        <dbReference type="PROSITE" id="PS50089"/>
    </source>
</evidence>
<keyword evidence="11 16" id="KW-1133">Transmembrane helix</keyword>
<dbReference type="Gene3D" id="3.30.40.10">
    <property type="entry name" value="Zinc/RING finger domain, C3HC4 (zinc finger)"/>
    <property type="match status" value="1"/>
</dbReference>
<comment type="caution">
    <text evidence="18">The sequence shown here is derived from an EMBL/GenBank/DDBJ whole genome shotgun (WGS) entry which is preliminary data.</text>
</comment>
<evidence type="ECO:0000256" key="14">
    <source>
        <dbReference type="PROSITE-ProRule" id="PRU00175"/>
    </source>
</evidence>
<keyword evidence="5" id="KW-0808">Transferase</keyword>
<gene>
    <name evidence="18" type="ORF">COCNU_10G002660</name>
</gene>
<organism evidence="18 19">
    <name type="scientific">Cocos nucifera</name>
    <name type="common">Coconut palm</name>
    <dbReference type="NCBI Taxonomy" id="13894"/>
    <lineage>
        <taxon>Eukaryota</taxon>
        <taxon>Viridiplantae</taxon>
        <taxon>Streptophyta</taxon>
        <taxon>Embryophyta</taxon>
        <taxon>Tracheophyta</taxon>
        <taxon>Spermatophyta</taxon>
        <taxon>Magnoliopsida</taxon>
        <taxon>Liliopsida</taxon>
        <taxon>Arecaceae</taxon>
        <taxon>Arecoideae</taxon>
        <taxon>Cocoseae</taxon>
        <taxon>Attaleinae</taxon>
        <taxon>Cocos</taxon>
    </lineage>
</organism>
<reference evidence="18" key="1">
    <citation type="journal article" date="2017" name="Gigascience">
        <title>The genome draft of coconut (Cocos nucifera).</title>
        <authorList>
            <person name="Xiao Y."/>
            <person name="Xu P."/>
            <person name="Fan H."/>
            <person name="Baudouin L."/>
            <person name="Xia W."/>
            <person name="Bocs S."/>
            <person name="Xu J."/>
            <person name="Li Q."/>
            <person name="Guo A."/>
            <person name="Zhou L."/>
            <person name="Li J."/>
            <person name="Wu Y."/>
            <person name="Ma Z."/>
            <person name="Armero A."/>
            <person name="Issali A.E."/>
            <person name="Liu N."/>
            <person name="Peng M."/>
            <person name="Yang Y."/>
        </authorList>
    </citation>
    <scope>NUCLEOTIDE SEQUENCE</scope>
    <source>
        <tissue evidence="18">Spear leaf of Hainan Tall coconut</tissue>
    </source>
</reference>
<comment type="pathway">
    <text evidence="3">Protein modification; protein ubiquitination.</text>
</comment>
<evidence type="ECO:0000256" key="16">
    <source>
        <dbReference type="SAM" id="Phobius"/>
    </source>
</evidence>
<keyword evidence="10" id="KW-0862">Zinc</keyword>
<keyword evidence="9" id="KW-0833">Ubl conjugation pathway</keyword>
<dbReference type="GO" id="GO:0008270">
    <property type="term" value="F:zinc ion binding"/>
    <property type="evidence" value="ECO:0007669"/>
    <property type="project" value="UniProtKB-KW"/>
</dbReference>
<dbReference type="AlphaFoldDB" id="A0A8K0IM07"/>
<dbReference type="CDD" id="cd16461">
    <property type="entry name" value="RING-H2_EL5-like"/>
    <property type="match status" value="1"/>
</dbReference>
<evidence type="ECO:0000256" key="8">
    <source>
        <dbReference type="ARBA" id="ARBA00022771"/>
    </source>
</evidence>
<name>A0A8K0IM07_COCNU</name>
<evidence type="ECO:0000256" key="11">
    <source>
        <dbReference type="ARBA" id="ARBA00022989"/>
    </source>
</evidence>
<dbReference type="PANTHER" id="PTHR14155:SF521">
    <property type="entry name" value="RING-H2 FINGER PROTEIN ATL30"/>
    <property type="match status" value="1"/>
</dbReference>
<accession>A0A8K0IM07</accession>
<feature type="region of interest" description="Disordered" evidence="15">
    <location>
        <begin position="187"/>
        <end position="216"/>
    </location>
</feature>
<dbReference type="PANTHER" id="PTHR14155">
    <property type="entry name" value="RING FINGER DOMAIN-CONTAINING"/>
    <property type="match status" value="1"/>
</dbReference>
<dbReference type="PROSITE" id="PS50089">
    <property type="entry name" value="ZF_RING_2"/>
    <property type="match status" value="1"/>
</dbReference>
<proteinExistence type="inferred from homology"/>
<comment type="catalytic activity">
    <reaction evidence="1">
        <text>S-ubiquitinyl-[E2 ubiquitin-conjugating enzyme]-L-cysteine + [acceptor protein]-L-lysine = [E2 ubiquitin-conjugating enzyme]-L-cysteine + N(6)-ubiquitinyl-[acceptor protein]-L-lysine.</text>
        <dbReference type="EC" id="2.3.2.27"/>
    </reaction>
</comment>
<dbReference type="Proteomes" id="UP000797356">
    <property type="component" value="Chromosome 10"/>
</dbReference>
<evidence type="ECO:0000313" key="18">
    <source>
        <dbReference type="EMBL" id="KAG1362047.1"/>
    </source>
</evidence>
<feature type="transmembrane region" description="Helical" evidence="16">
    <location>
        <begin position="25"/>
        <end position="45"/>
    </location>
</feature>
<dbReference type="EC" id="2.3.2.27" evidence="4"/>
<evidence type="ECO:0000256" key="13">
    <source>
        <dbReference type="ARBA" id="ARBA00024209"/>
    </source>
</evidence>
<evidence type="ECO:0000256" key="6">
    <source>
        <dbReference type="ARBA" id="ARBA00022692"/>
    </source>
</evidence>
<sequence>MEPPPLDQPPAESFDGGPSSHSVPMLLPVFILFFILLCFLSVFLFRDLIRYASAWLSRSVAGGGGGGDGGGGLAGGGETQGEPGLDPAIIASFPTLPYSAVRGVQEGKCGAECAVCLAEFAGGDVIRLLTVCCHAFHPACIDTWLASHTTCPICRSDLEAPPDEAAVLAVREAVGGVDGHAIDVVEEDGEGQSGRMRKSRSRSLSNTMDRAERGEG</sequence>
<comment type="similarity">
    <text evidence="13">Belongs to the RING-type zinc finger family. ATL subfamily.</text>
</comment>
<keyword evidence="19" id="KW-1185">Reference proteome</keyword>
<evidence type="ECO:0000256" key="15">
    <source>
        <dbReference type="SAM" id="MobiDB-lite"/>
    </source>
</evidence>
<keyword evidence="12 16" id="KW-0472">Membrane</keyword>
<dbReference type="InterPro" id="IPR053238">
    <property type="entry name" value="RING-H2_zinc_finger"/>
</dbReference>
<dbReference type="OrthoDB" id="9984778at2759"/>
<feature type="domain" description="RING-type" evidence="17">
    <location>
        <begin position="113"/>
        <end position="155"/>
    </location>
</feature>
<evidence type="ECO:0000256" key="7">
    <source>
        <dbReference type="ARBA" id="ARBA00022723"/>
    </source>
</evidence>
<dbReference type="SUPFAM" id="SSF57850">
    <property type="entry name" value="RING/U-box"/>
    <property type="match status" value="1"/>
</dbReference>
<dbReference type="InterPro" id="IPR013083">
    <property type="entry name" value="Znf_RING/FYVE/PHD"/>
</dbReference>
<evidence type="ECO:0000256" key="1">
    <source>
        <dbReference type="ARBA" id="ARBA00000900"/>
    </source>
</evidence>
<evidence type="ECO:0000256" key="12">
    <source>
        <dbReference type="ARBA" id="ARBA00023136"/>
    </source>
</evidence>
<evidence type="ECO:0000256" key="2">
    <source>
        <dbReference type="ARBA" id="ARBA00004167"/>
    </source>
</evidence>
<evidence type="ECO:0000256" key="5">
    <source>
        <dbReference type="ARBA" id="ARBA00022679"/>
    </source>
</evidence>
<evidence type="ECO:0000256" key="3">
    <source>
        <dbReference type="ARBA" id="ARBA00004906"/>
    </source>
</evidence>
<dbReference type="SMART" id="SM00184">
    <property type="entry name" value="RING"/>
    <property type="match status" value="1"/>
</dbReference>
<keyword evidence="6 16" id="KW-0812">Transmembrane</keyword>
<dbReference type="EMBL" id="CM017881">
    <property type="protein sequence ID" value="KAG1362047.1"/>
    <property type="molecule type" value="Genomic_DNA"/>
</dbReference>
<evidence type="ECO:0000256" key="4">
    <source>
        <dbReference type="ARBA" id="ARBA00012483"/>
    </source>
</evidence>
<reference evidence="18" key="2">
    <citation type="submission" date="2019-07" db="EMBL/GenBank/DDBJ databases">
        <authorList>
            <person name="Yang Y."/>
            <person name="Bocs S."/>
            <person name="Baudouin L."/>
        </authorList>
    </citation>
    <scope>NUCLEOTIDE SEQUENCE</scope>
    <source>
        <tissue evidence="18">Spear leaf of Hainan Tall coconut</tissue>
    </source>
</reference>
<keyword evidence="8 14" id="KW-0863">Zinc-finger</keyword>